<evidence type="ECO:0000256" key="1">
    <source>
        <dbReference type="SAM" id="MobiDB-lite"/>
    </source>
</evidence>
<feature type="compositionally biased region" description="Basic and acidic residues" evidence="1">
    <location>
        <begin position="109"/>
        <end position="118"/>
    </location>
</feature>
<evidence type="ECO:0000313" key="4">
    <source>
        <dbReference type="Proteomes" id="UP001227162"/>
    </source>
</evidence>
<feature type="region of interest" description="Disordered" evidence="1">
    <location>
        <begin position="71"/>
        <end position="124"/>
    </location>
</feature>
<proteinExistence type="predicted"/>
<comment type="caution">
    <text evidence="3">The sequence shown here is derived from an EMBL/GenBank/DDBJ whole genome shotgun (WGS) entry which is preliminary data.</text>
</comment>
<dbReference type="InterPro" id="IPR045599">
    <property type="entry name" value="DUF6456"/>
</dbReference>
<reference evidence="3" key="1">
    <citation type="submission" date="2022-07" db="EMBL/GenBank/DDBJ databases">
        <authorList>
            <person name="Otstavnykh N."/>
            <person name="Isaeva M."/>
            <person name="Bystritskaya E."/>
        </authorList>
    </citation>
    <scope>NUCLEOTIDE SEQUENCE</scope>
    <source>
        <strain evidence="3">10Alg 79</strain>
    </source>
</reference>
<gene>
    <name evidence="3" type="ORF">NOI20_01820</name>
</gene>
<keyword evidence="4" id="KW-1185">Reference proteome</keyword>
<evidence type="ECO:0000313" key="3">
    <source>
        <dbReference type="EMBL" id="MDQ2092842.1"/>
    </source>
</evidence>
<feature type="domain" description="DUF6456" evidence="2">
    <location>
        <begin position="267"/>
        <end position="401"/>
    </location>
</feature>
<dbReference type="Proteomes" id="UP001227162">
    <property type="component" value="Unassembled WGS sequence"/>
</dbReference>
<dbReference type="Pfam" id="PF20057">
    <property type="entry name" value="DUF6456"/>
    <property type="match status" value="1"/>
</dbReference>
<reference evidence="3" key="2">
    <citation type="submission" date="2023-04" db="EMBL/GenBank/DDBJ databases">
        <title>'Rhodoalgimonas zhirmunskyi' gen. nov., isolated from a red alga.</title>
        <authorList>
            <person name="Nedashkovskaya O.I."/>
            <person name="Otstavnykh N.Y."/>
            <person name="Bystritskaya E.P."/>
            <person name="Balabanova L.A."/>
            <person name="Isaeva M.P."/>
        </authorList>
    </citation>
    <scope>NUCLEOTIDE SEQUENCE</scope>
    <source>
        <strain evidence="3">10Alg 79</strain>
    </source>
</reference>
<evidence type="ECO:0000259" key="2">
    <source>
        <dbReference type="Pfam" id="PF20057"/>
    </source>
</evidence>
<organism evidence="3 4">
    <name type="scientific">Rhodalgimonas zhirmunskyi</name>
    <dbReference type="NCBI Taxonomy" id="2964767"/>
    <lineage>
        <taxon>Bacteria</taxon>
        <taxon>Pseudomonadati</taxon>
        <taxon>Pseudomonadota</taxon>
        <taxon>Alphaproteobacteria</taxon>
        <taxon>Rhodobacterales</taxon>
        <taxon>Roseobacteraceae</taxon>
        <taxon>Rhodalgimonas</taxon>
    </lineage>
</organism>
<name>A0AAJ1X5X5_9RHOB</name>
<protein>
    <submittedName>
        <fullName evidence="3">DUF6456 domain-containing protein</fullName>
    </submittedName>
</protein>
<sequence>MVETYMPRDIAGDLPTWVPVGVRHYLIHTERGVSIRALARRKDCHPSTVLRQVRKLETQRDDQLVDQGLRDLASRLRPENTPAGGAFEDRDHQPDPTPETTCSTRKERHQMSFERPKSDSVQPIMPVHDGIGGDQPLDDEILEREARRVLRRLGESGAVLAVAAAMDKAVVVREGPDGESLRTAVVDRPVAQALALKEWITCRQPGKVARYVITQAGRMALSRMQAAAENAASAAAQGLAEAPADFRGKDAVGAGMTRAAQRKRQARFSQADSPLAALARRREKDGSYFLSSDLVIAGERLREDFELAQMGPRTTQNWDHFLTGPIDGIQGPGDTLGGSSAARDRVAGALRELGPGLGDVALRCCCYLEGLEQSEKKLGWAARSGKIVLRIALQRLKRYYEGLGPGGGMIG</sequence>
<dbReference type="EMBL" id="JANFFA010000001">
    <property type="protein sequence ID" value="MDQ2092842.1"/>
    <property type="molecule type" value="Genomic_DNA"/>
</dbReference>
<accession>A0AAJ1X5X5</accession>
<dbReference type="AlphaFoldDB" id="A0AAJ1X5X5"/>